<dbReference type="InterPro" id="IPR021109">
    <property type="entry name" value="Peptidase_aspartic_dom_sf"/>
</dbReference>
<dbReference type="Pfam" id="PF08284">
    <property type="entry name" value="RVP_2"/>
    <property type="match status" value="1"/>
</dbReference>
<feature type="compositionally biased region" description="Basic and acidic residues" evidence="3">
    <location>
        <begin position="309"/>
        <end position="338"/>
    </location>
</feature>
<dbReference type="GO" id="GO:0003676">
    <property type="term" value="F:nucleic acid binding"/>
    <property type="evidence" value="ECO:0007669"/>
    <property type="project" value="InterPro"/>
</dbReference>
<protein>
    <recommendedName>
        <fullName evidence="4">CCHC-type domain-containing protein</fullName>
    </recommendedName>
</protein>
<dbReference type="PROSITE" id="PS50158">
    <property type="entry name" value="ZF_CCHC"/>
    <property type="match status" value="1"/>
</dbReference>
<evidence type="ECO:0000259" key="4">
    <source>
        <dbReference type="PROSITE" id="PS50158"/>
    </source>
</evidence>
<keyword evidence="2" id="KW-0863">Zinc-finger</keyword>
<feature type="compositionally biased region" description="Polar residues" evidence="3">
    <location>
        <begin position="400"/>
        <end position="421"/>
    </location>
</feature>
<feature type="compositionally biased region" description="Basic and acidic residues" evidence="3">
    <location>
        <begin position="156"/>
        <end position="168"/>
    </location>
</feature>
<feature type="region of interest" description="Disordered" evidence="3">
    <location>
        <begin position="156"/>
        <end position="179"/>
    </location>
</feature>
<dbReference type="OrthoDB" id="1750432at2759"/>
<dbReference type="PANTHER" id="PTHR15503:SF22">
    <property type="entry name" value="TRANSPOSON TY3-I GAG POLYPROTEIN"/>
    <property type="match status" value="1"/>
</dbReference>
<dbReference type="GO" id="GO:0006397">
    <property type="term" value="P:mRNA processing"/>
    <property type="evidence" value="ECO:0007669"/>
    <property type="project" value="UniProtKB-KW"/>
</dbReference>
<feature type="region of interest" description="Disordered" evidence="3">
    <location>
        <begin position="462"/>
        <end position="523"/>
    </location>
</feature>
<dbReference type="InterPro" id="IPR001878">
    <property type="entry name" value="Znf_CCHC"/>
</dbReference>
<dbReference type="RefSeq" id="XP_024338903.1">
    <property type="nucleotide sequence ID" value="XM_024479064.1"/>
</dbReference>
<organism evidence="5 6">
    <name type="scientific">Postia placenta MAD-698-R-SB12</name>
    <dbReference type="NCBI Taxonomy" id="670580"/>
    <lineage>
        <taxon>Eukaryota</taxon>
        <taxon>Fungi</taxon>
        <taxon>Dikarya</taxon>
        <taxon>Basidiomycota</taxon>
        <taxon>Agaricomycotina</taxon>
        <taxon>Agaricomycetes</taxon>
        <taxon>Polyporales</taxon>
        <taxon>Adustoporiaceae</taxon>
        <taxon>Rhodonia</taxon>
    </lineage>
</organism>
<dbReference type="SUPFAM" id="SSF50630">
    <property type="entry name" value="Acid proteases"/>
    <property type="match status" value="1"/>
</dbReference>
<proteinExistence type="predicted"/>
<dbReference type="PANTHER" id="PTHR15503">
    <property type="entry name" value="LDOC1 RELATED"/>
    <property type="match status" value="1"/>
</dbReference>
<dbReference type="CDD" id="cd00303">
    <property type="entry name" value="retropepsin_like"/>
    <property type="match status" value="1"/>
</dbReference>
<feature type="region of interest" description="Disordered" evidence="3">
    <location>
        <begin position="309"/>
        <end position="348"/>
    </location>
</feature>
<evidence type="ECO:0000256" key="1">
    <source>
        <dbReference type="ARBA" id="ARBA00022664"/>
    </source>
</evidence>
<accession>A0A1X6N0F4</accession>
<dbReference type="Proteomes" id="UP000194127">
    <property type="component" value="Unassembled WGS sequence"/>
</dbReference>
<evidence type="ECO:0000256" key="2">
    <source>
        <dbReference type="PROSITE-ProRule" id="PRU00047"/>
    </source>
</evidence>
<name>A0A1X6N0F4_9APHY</name>
<feature type="region of interest" description="Disordered" evidence="3">
    <location>
        <begin position="690"/>
        <end position="753"/>
    </location>
</feature>
<feature type="region of interest" description="Disordered" evidence="3">
    <location>
        <begin position="398"/>
        <end position="443"/>
    </location>
</feature>
<dbReference type="InterPro" id="IPR032567">
    <property type="entry name" value="RTL1-rel"/>
</dbReference>
<keyword evidence="1" id="KW-0507">mRNA processing</keyword>
<evidence type="ECO:0000313" key="5">
    <source>
        <dbReference type="EMBL" id="OSX62109.1"/>
    </source>
</evidence>
<dbReference type="Gene3D" id="2.40.70.10">
    <property type="entry name" value="Acid Proteases"/>
    <property type="match status" value="1"/>
</dbReference>
<keyword evidence="2" id="KW-0479">Metal-binding</keyword>
<gene>
    <name evidence="5" type="ORF">POSPLADRAFT_1046547</name>
</gene>
<keyword evidence="6" id="KW-1185">Reference proteome</keyword>
<dbReference type="SUPFAM" id="SSF57756">
    <property type="entry name" value="Retrovirus zinc finger-like domains"/>
    <property type="match status" value="1"/>
</dbReference>
<sequence length="1359" mass="151047">MPQVKYQLVVSVRTTVRRRGARLSTGVAMPVRDNRVQGLRPPATRAPELSSSFLTTRVGMFQQYLCCQAKLQIKKSTSLTQKHSALLVDVWQPSSLINSRFRLVDTFKTVSISFPTEMPYNLRSRRAYSSPAAPASSPMVPGKFHVAKTENVDPALDREDGLSDHDSVHSGGRSSTSVRRGLLYSRVVTPEQSAAPGAPTEGSAVGSVDMSLDSVRGTDLGRKAALYARGVKGAFLPTDGDYPDSGGRWHTVTRSRRSRSLDPMDKDNVYRLATEENTHVLTTNQREVIRTAEGELRPAEQEHINRRFRVVHERRNRERPESKDEGPSTRMDKGKGIDPRNWGNAEIPPEDLDIEAQKRAYAILANPMALFLDEAGNPLSIDEQREALEYWGGLRKVPQSGASVSTENNGRPAGASTNGVSVDTGRPPENAIQTSPAPLSAEVDPGREALEQEISMLKSQLTELQVSHGGSSRSSEDSSSDDDEGRPSAALTGRRKTSERRSKQRTKRVPIMKPPEPEKYNGAPDAPAFHKFMTEMGDYIEGYGLAPARHAVTVSYFLKGKAYDFYVSTVSRDPSTWKLEDLFEGLFNFCFLPDFRMRMRDKFDSCKQDSRSVREFAYEVETLANWAGIWSDRELVSKLWRGLAFRLQQGLWRARLNPSVSSWDEVLEAAEAEELALGVGSGNIKTPLYSGAFRPQVREKTSEPARSSRPMAGHGSASRAVSWDTNKPARAYDNKSARPASATKRSAVPHLSDRERAELQAAGKCFGCRQPGHLSRNCPEANRVKSARKGRPPGVTSFSVEPAFGDLSALAASTARIDELELHYIALGDFGRPLGYLEQEPDGDEESDCPSLCSVSDSSASELARLDEDEELVARNEAFAVRYLPCTSRDGRPYVRLGDLYSQNAARVLAQSYPYCCLPPSREDNPLHQFCVYQTTETEHVVCYERRPLCDPGPLLESRLLRQPSFDIAAWFHRDAAERLFQHGPECSLVGPAGLVGTEALADGVQHLLEEHIELPVEDTEWSGSGERFVCHQQEDHVGVIDTYLAFELRLPSDMLENPRLDLPNLYACYVHRSLGPVQFTTDDLDGELLWLFAAQLPSGNDDEFIAHIELMANHSPRPDTVPAIQRNAGTPRDFKQIIPEPVVVVVDVNGHPARALLDTGSLADFMSARLAHQLGVKIFELEKPLPVHLAVQGSRLKINFGCTAQLQYQTVKSQRYFDVINLQNYDLILGTPFLYQHRVAVGLNPITVEIGSATVLPLTGKQLRVLESRAADLVEDHLERARQFLHQYAAPICKDASDSPLPPLRAINHTIPLKDDTKVYHWQPSKCPDALRPIWNEKREAYLHSDTMVYTPISMPDS</sequence>
<feature type="compositionally biased region" description="Low complexity" evidence="3">
    <location>
        <begin position="169"/>
        <end position="179"/>
    </location>
</feature>
<reference evidence="5 6" key="1">
    <citation type="submission" date="2017-04" db="EMBL/GenBank/DDBJ databases">
        <title>Genome Sequence of the Model Brown-Rot Fungus Postia placenta SB12.</title>
        <authorList>
            <consortium name="DOE Joint Genome Institute"/>
            <person name="Gaskell J."/>
            <person name="Kersten P."/>
            <person name="Larrondo L.F."/>
            <person name="Canessa P."/>
            <person name="Martinez D."/>
            <person name="Hibbett D."/>
            <person name="Schmoll M."/>
            <person name="Kubicek C.P."/>
            <person name="Martinez A.T."/>
            <person name="Yadav J."/>
            <person name="Master E."/>
            <person name="Magnuson J.K."/>
            <person name="James T."/>
            <person name="Yaver D."/>
            <person name="Berka R."/>
            <person name="Labutti K."/>
            <person name="Lipzen A."/>
            <person name="Aerts A."/>
            <person name="Barry K."/>
            <person name="Henrissat B."/>
            <person name="Blanchette R."/>
            <person name="Grigoriev I."/>
            <person name="Cullen D."/>
        </authorList>
    </citation>
    <scope>NUCLEOTIDE SEQUENCE [LARGE SCALE GENOMIC DNA]</scope>
    <source>
        <strain evidence="5 6">MAD-698-R-SB12</strain>
    </source>
</reference>
<dbReference type="STRING" id="670580.A0A1X6N0F4"/>
<dbReference type="SMART" id="SM00343">
    <property type="entry name" value="ZnF_C2HC"/>
    <property type="match status" value="1"/>
</dbReference>
<keyword evidence="2" id="KW-0862">Zinc</keyword>
<dbReference type="InterPro" id="IPR036875">
    <property type="entry name" value="Znf_CCHC_sf"/>
</dbReference>
<evidence type="ECO:0000313" key="6">
    <source>
        <dbReference type="Proteomes" id="UP000194127"/>
    </source>
</evidence>
<dbReference type="EMBL" id="KZ110597">
    <property type="protein sequence ID" value="OSX62109.1"/>
    <property type="molecule type" value="Genomic_DNA"/>
</dbReference>
<feature type="compositionally biased region" description="Basic residues" evidence="3">
    <location>
        <begin position="493"/>
        <end position="510"/>
    </location>
</feature>
<dbReference type="GO" id="GO:0008270">
    <property type="term" value="F:zinc ion binding"/>
    <property type="evidence" value="ECO:0007669"/>
    <property type="project" value="UniProtKB-KW"/>
</dbReference>
<dbReference type="GeneID" id="36324014"/>
<feature type="domain" description="CCHC-type" evidence="4">
    <location>
        <begin position="764"/>
        <end position="780"/>
    </location>
</feature>
<dbReference type="Gene3D" id="4.10.60.10">
    <property type="entry name" value="Zinc finger, CCHC-type"/>
    <property type="match status" value="1"/>
</dbReference>
<evidence type="ECO:0000256" key="3">
    <source>
        <dbReference type="SAM" id="MobiDB-lite"/>
    </source>
</evidence>